<keyword evidence="2" id="KW-0238">DNA-binding</keyword>
<feature type="domain" description="AP2/ERF" evidence="4">
    <location>
        <begin position="115"/>
        <end position="172"/>
    </location>
</feature>
<dbReference type="RefSeq" id="WP_275705877.1">
    <property type="nucleotide sequence ID" value="NZ_JANCMW010000004.1"/>
</dbReference>
<dbReference type="PROSITE" id="PS51032">
    <property type="entry name" value="AP2_ERF"/>
    <property type="match status" value="1"/>
</dbReference>
<gene>
    <name evidence="5" type="ORF">NLU14_08890</name>
</gene>
<comment type="caution">
    <text evidence="5">The sequence shown here is derived from an EMBL/GenBank/DDBJ whole genome shotgun (WGS) entry which is preliminary data.</text>
</comment>
<keyword evidence="5" id="KW-0255">Endonuclease</keyword>
<dbReference type="PANTHER" id="PTHR31190">
    <property type="entry name" value="DNA-BINDING DOMAIN"/>
    <property type="match status" value="1"/>
</dbReference>
<evidence type="ECO:0000313" key="6">
    <source>
        <dbReference type="Proteomes" id="UP001143391"/>
    </source>
</evidence>
<sequence>MKLAKDIPSQAELRKIFDYNPETGDLVWLRRPEKGPQWNGRFAGKVAGTPHKAYIRVKLDGEKYQAHRLIWMLVYGEIPNDKQVDHEDGIGNHNRLSNLRLVSNQQNQFNRSCDKGRGYKGVYPKGKRWKAEITTPDGRQYLGMFNTPEQAAVAYDTAARKWHGEHARLNFPNVHEVAA</sequence>
<keyword evidence="5" id="KW-0540">Nuclease</keyword>
<dbReference type="InterPro" id="IPR001471">
    <property type="entry name" value="AP2/ERF_dom"/>
</dbReference>
<evidence type="ECO:0000259" key="4">
    <source>
        <dbReference type="PROSITE" id="PS51032"/>
    </source>
</evidence>
<keyword evidence="3" id="KW-0804">Transcription</keyword>
<dbReference type="InterPro" id="IPR003615">
    <property type="entry name" value="HNH_nuc"/>
</dbReference>
<accession>A0ABT5Y9J1</accession>
<dbReference type="InterPro" id="IPR036955">
    <property type="entry name" value="AP2/ERF_dom_sf"/>
</dbReference>
<dbReference type="CDD" id="cd00018">
    <property type="entry name" value="AP2"/>
    <property type="match status" value="1"/>
</dbReference>
<keyword evidence="1" id="KW-0805">Transcription regulation</keyword>
<dbReference type="Proteomes" id="UP001143391">
    <property type="component" value="Unassembled WGS sequence"/>
</dbReference>
<keyword evidence="5" id="KW-0378">Hydrolase</keyword>
<dbReference type="SMART" id="SM00380">
    <property type="entry name" value="AP2"/>
    <property type="match status" value="1"/>
</dbReference>
<dbReference type="InterPro" id="IPR016177">
    <property type="entry name" value="DNA-bd_dom_sf"/>
</dbReference>
<protein>
    <submittedName>
        <fullName evidence="5">HNH endonuclease</fullName>
    </submittedName>
</protein>
<dbReference type="GO" id="GO:0004519">
    <property type="term" value="F:endonuclease activity"/>
    <property type="evidence" value="ECO:0007669"/>
    <property type="project" value="UniProtKB-KW"/>
</dbReference>
<organism evidence="5 6">
    <name type="scientific">Marinobacter iranensis</name>
    <dbReference type="NCBI Taxonomy" id="2962607"/>
    <lineage>
        <taxon>Bacteria</taxon>
        <taxon>Pseudomonadati</taxon>
        <taxon>Pseudomonadota</taxon>
        <taxon>Gammaproteobacteria</taxon>
        <taxon>Pseudomonadales</taxon>
        <taxon>Marinobacteraceae</taxon>
        <taxon>Marinobacter</taxon>
    </lineage>
</organism>
<dbReference type="InterPro" id="IPR044925">
    <property type="entry name" value="His-Me_finger_sf"/>
</dbReference>
<dbReference type="PANTHER" id="PTHR31190:SF473">
    <property type="entry name" value="OS05G0437100 PROTEIN"/>
    <property type="match status" value="1"/>
</dbReference>
<dbReference type="EMBL" id="JANCMW010000004">
    <property type="protein sequence ID" value="MDF0750346.1"/>
    <property type="molecule type" value="Genomic_DNA"/>
</dbReference>
<dbReference type="Gene3D" id="3.30.730.10">
    <property type="entry name" value="AP2/ERF domain"/>
    <property type="match status" value="1"/>
</dbReference>
<keyword evidence="6" id="KW-1185">Reference proteome</keyword>
<evidence type="ECO:0000256" key="2">
    <source>
        <dbReference type="ARBA" id="ARBA00023125"/>
    </source>
</evidence>
<dbReference type="InterPro" id="IPR044808">
    <property type="entry name" value="ERF_plant"/>
</dbReference>
<reference evidence="5" key="1">
    <citation type="submission" date="2022-07" db="EMBL/GenBank/DDBJ databases">
        <title>Marinobacter iranensis a new bacterium isolate from a hipersaline lake in Iran.</title>
        <authorList>
            <person name="Mohammad A.M.A."/>
            <person name="Cristina S.-P."/>
            <person name="Antonio V."/>
        </authorList>
    </citation>
    <scope>NUCLEOTIDE SEQUENCE</scope>
    <source>
        <strain evidence="5">71-i</strain>
    </source>
</reference>
<evidence type="ECO:0000256" key="1">
    <source>
        <dbReference type="ARBA" id="ARBA00023015"/>
    </source>
</evidence>
<dbReference type="SUPFAM" id="SSF54171">
    <property type="entry name" value="DNA-binding domain"/>
    <property type="match status" value="1"/>
</dbReference>
<dbReference type="Pfam" id="PF13392">
    <property type="entry name" value="HNH_3"/>
    <property type="match status" value="1"/>
</dbReference>
<evidence type="ECO:0000313" key="5">
    <source>
        <dbReference type="EMBL" id="MDF0750346.1"/>
    </source>
</evidence>
<proteinExistence type="predicted"/>
<name>A0ABT5Y9J1_9GAMM</name>
<evidence type="ECO:0000256" key="3">
    <source>
        <dbReference type="ARBA" id="ARBA00023163"/>
    </source>
</evidence>
<dbReference type="SUPFAM" id="SSF54060">
    <property type="entry name" value="His-Me finger endonucleases"/>
    <property type="match status" value="1"/>
</dbReference>